<name>A0A6J6X5N3_9ZZZZ</name>
<dbReference type="EMBL" id="CAFBON010000015">
    <property type="protein sequence ID" value="CAB4976348.1"/>
    <property type="molecule type" value="Genomic_DNA"/>
</dbReference>
<evidence type="ECO:0000313" key="1">
    <source>
        <dbReference type="EMBL" id="CAB4790874.1"/>
    </source>
</evidence>
<proteinExistence type="predicted"/>
<dbReference type="EMBL" id="CAFAAJ010000010">
    <property type="protein sequence ID" value="CAB4790874.1"/>
    <property type="molecule type" value="Genomic_DNA"/>
</dbReference>
<evidence type="ECO:0000313" key="2">
    <source>
        <dbReference type="EMBL" id="CAB4976348.1"/>
    </source>
</evidence>
<dbReference type="AlphaFoldDB" id="A0A6J6X5N3"/>
<protein>
    <submittedName>
        <fullName evidence="1">Unannotated protein</fullName>
    </submittedName>
</protein>
<reference evidence="1" key="1">
    <citation type="submission" date="2020-05" db="EMBL/GenBank/DDBJ databases">
        <authorList>
            <person name="Chiriac C."/>
            <person name="Salcher M."/>
            <person name="Ghai R."/>
            <person name="Kavagutti S V."/>
        </authorList>
    </citation>
    <scope>NUCLEOTIDE SEQUENCE</scope>
</reference>
<accession>A0A6J6X5N3</accession>
<gene>
    <name evidence="1" type="ORF">UFOPK3001_00240</name>
    <name evidence="2" type="ORF">UFOPK3954_00260</name>
</gene>
<organism evidence="1">
    <name type="scientific">freshwater metagenome</name>
    <dbReference type="NCBI Taxonomy" id="449393"/>
    <lineage>
        <taxon>unclassified sequences</taxon>
        <taxon>metagenomes</taxon>
        <taxon>ecological metagenomes</taxon>
    </lineage>
</organism>
<sequence>MAAAAAARITVAVAPGGRLSVEYPASAEALADEIFERKTELIAHLEALRTHNGEPVPEQVPSVLSVLSTATLPETFDTDPTGRRTCGVCRTPTARVGQSGLPLHGWCETGESPGRYLDRIARPSF</sequence>